<evidence type="ECO:0000313" key="2">
    <source>
        <dbReference type="Proteomes" id="UP000814126"/>
    </source>
</evidence>
<protein>
    <submittedName>
        <fullName evidence="1">Uncharacterized protein</fullName>
    </submittedName>
</protein>
<sequence>MTPSQLKTAWLAKWRRILDDDVYRIDNPEAHRTVCRWETRDMLEAGVIDQMEKFEMDEQADAAYWHAVEELAALAEGYLFGGHYDVVSRARSVCIGRIMANTYYSATAPSSGGFDGKVYGNKQDLHLLFRHNNEPWSIKGLLLIEPSGELYDLVQTAQVINGRVYPIVSDADTYRALVDCAQVALEDHDFESYQKARPLLVSARFIKCSACLDRFERREDCPTCTGSGFVERASLQSVSGQSEPPEAFESSKT</sequence>
<dbReference type="RefSeq" id="WP_236326646.1">
    <property type="nucleotide sequence ID" value="NZ_WJZX01000136.1"/>
</dbReference>
<name>A0AAP2S534_9PSED</name>
<reference evidence="1" key="1">
    <citation type="submission" date="2019-11" db="EMBL/GenBank/DDBJ databases">
        <title>Epiphytic Pseudomonas syringae from cherry orchards.</title>
        <authorList>
            <person name="Hulin M.T."/>
        </authorList>
    </citation>
    <scope>NUCLEOTIDE SEQUENCE</scope>
    <source>
        <strain evidence="1">PA-2-1F</strain>
    </source>
</reference>
<accession>A0AAP2S534</accession>
<dbReference type="AlphaFoldDB" id="A0AAP2S534"/>
<proteinExistence type="predicted"/>
<dbReference type="Proteomes" id="UP000814126">
    <property type="component" value="Unassembled WGS sequence"/>
</dbReference>
<dbReference type="EMBL" id="WJZX01000136">
    <property type="protein sequence ID" value="MCF5657681.1"/>
    <property type="molecule type" value="Genomic_DNA"/>
</dbReference>
<organism evidence="1 2">
    <name type="scientific">Pseudomonas poae</name>
    <dbReference type="NCBI Taxonomy" id="200451"/>
    <lineage>
        <taxon>Bacteria</taxon>
        <taxon>Pseudomonadati</taxon>
        <taxon>Pseudomonadota</taxon>
        <taxon>Gammaproteobacteria</taxon>
        <taxon>Pseudomonadales</taxon>
        <taxon>Pseudomonadaceae</taxon>
        <taxon>Pseudomonas</taxon>
    </lineage>
</organism>
<evidence type="ECO:0000313" key="1">
    <source>
        <dbReference type="EMBL" id="MCF5657681.1"/>
    </source>
</evidence>
<gene>
    <name evidence="1" type="ORF">GIV46_21970</name>
</gene>
<comment type="caution">
    <text evidence="1">The sequence shown here is derived from an EMBL/GenBank/DDBJ whole genome shotgun (WGS) entry which is preliminary data.</text>
</comment>